<dbReference type="SUPFAM" id="SSF52540">
    <property type="entry name" value="P-loop containing nucleoside triphosphate hydrolases"/>
    <property type="match status" value="1"/>
</dbReference>
<evidence type="ECO:0000259" key="1">
    <source>
        <dbReference type="Pfam" id="PF13175"/>
    </source>
</evidence>
<dbReference type="Pfam" id="PF13175">
    <property type="entry name" value="AAA_15"/>
    <property type="match status" value="1"/>
</dbReference>
<dbReference type="GO" id="GO:0000731">
    <property type="term" value="P:DNA synthesis involved in DNA repair"/>
    <property type="evidence" value="ECO:0007669"/>
    <property type="project" value="TreeGrafter"/>
</dbReference>
<protein>
    <submittedName>
        <fullName evidence="2">AAA domain-containing protein</fullName>
    </submittedName>
</protein>
<organism evidence="2 3">
    <name type="scientific">Paracidovorax cattleyae</name>
    <dbReference type="NCBI Taxonomy" id="80868"/>
    <lineage>
        <taxon>Bacteria</taxon>
        <taxon>Pseudomonadati</taxon>
        <taxon>Pseudomonadota</taxon>
        <taxon>Betaproteobacteria</taxon>
        <taxon>Burkholderiales</taxon>
        <taxon>Comamonadaceae</taxon>
        <taxon>Paracidovorax</taxon>
    </lineage>
</organism>
<proteinExistence type="predicted"/>
<dbReference type="PANTHER" id="PTHR32182:SF22">
    <property type="entry name" value="ATP-DEPENDENT ENDONUCLEASE, OLD FAMILY-RELATED"/>
    <property type="match status" value="1"/>
</dbReference>
<dbReference type="GO" id="GO:0006302">
    <property type="term" value="P:double-strand break repair"/>
    <property type="evidence" value="ECO:0007669"/>
    <property type="project" value="TreeGrafter"/>
</dbReference>
<dbReference type="PANTHER" id="PTHR32182">
    <property type="entry name" value="DNA REPLICATION AND REPAIR PROTEIN RECF"/>
    <property type="match status" value="1"/>
</dbReference>
<name>A0A1H0WWA5_9BURK</name>
<keyword evidence="3" id="KW-1185">Reference proteome</keyword>
<gene>
    <name evidence="2" type="ORF">SAMN04489708_1642</name>
</gene>
<evidence type="ECO:0000313" key="2">
    <source>
        <dbReference type="EMBL" id="SDP94526.1"/>
    </source>
</evidence>
<dbReference type="AlphaFoldDB" id="A0A1H0WWA5"/>
<dbReference type="Proteomes" id="UP000199317">
    <property type="component" value="Unassembled WGS sequence"/>
</dbReference>
<reference evidence="3" key="1">
    <citation type="submission" date="2016-10" db="EMBL/GenBank/DDBJ databases">
        <authorList>
            <person name="Varghese N."/>
            <person name="Submissions S."/>
        </authorList>
    </citation>
    <scope>NUCLEOTIDE SEQUENCE [LARGE SCALE GENOMIC DNA]</scope>
    <source>
        <strain evidence="3">DSM 17101</strain>
    </source>
</reference>
<dbReference type="InterPro" id="IPR027417">
    <property type="entry name" value="P-loop_NTPase"/>
</dbReference>
<evidence type="ECO:0000313" key="3">
    <source>
        <dbReference type="Proteomes" id="UP000199317"/>
    </source>
</evidence>
<accession>A0A1H0WWA5</accession>
<dbReference type="OrthoDB" id="3322489at2"/>
<dbReference type="EMBL" id="FNJL01000064">
    <property type="protein sequence ID" value="SDP94526.1"/>
    <property type="molecule type" value="Genomic_DNA"/>
</dbReference>
<dbReference type="RefSeq" id="WP_092840451.1">
    <property type="nucleotide sequence ID" value="NZ_FNJL01000064.1"/>
</dbReference>
<sequence>MHISKLTLINYRNFKNTSLKFQRGVNTIIGENGAGKSNILRAIRLLLDDNMVRAAYRLEESDFSRALDKWKGHWIIISMEFEDLSPDESVQALFLHGTAGIHAGPISKATYNLIFRPKKEIRMKLAALGDFDFSELETIRDGITIDDYETIFTGRSSADFSDPATYQRIVGDFDSCSFDDETEFPELGAR</sequence>
<dbReference type="InterPro" id="IPR041685">
    <property type="entry name" value="AAA_GajA/Old/RecF-like"/>
</dbReference>
<dbReference type="Gene3D" id="3.40.50.300">
    <property type="entry name" value="P-loop containing nucleotide triphosphate hydrolases"/>
    <property type="match status" value="1"/>
</dbReference>
<feature type="domain" description="Endonuclease GajA/Old nuclease/RecF-like AAA" evidence="1">
    <location>
        <begin position="1"/>
        <end position="114"/>
    </location>
</feature>